<dbReference type="PANTHER" id="PTHR43065:SF46">
    <property type="entry name" value="C4-DICARBOXYLATE TRANSPORT SENSOR PROTEIN DCTB"/>
    <property type="match status" value="1"/>
</dbReference>
<feature type="signal peptide" evidence="15">
    <location>
        <begin position="1"/>
        <end position="19"/>
    </location>
</feature>
<dbReference type="PRINTS" id="PR00344">
    <property type="entry name" value="BCTRLSENSOR"/>
</dbReference>
<keyword evidence="18" id="KW-1185">Reference proteome</keyword>
<dbReference type="SUPFAM" id="SSF55874">
    <property type="entry name" value="ATPase domain of HSP90 chaperone/DNA topoisomerase II/histidine kinase"/>
    <property type="match status" value="1"/>
</dbReference>
<keyword evidence="5" id="KW-0597">Phosphoprotein</keyword>
<keyword evidence="13" id="KW-0175">Coiled coil</keyword>
<dbReference type="GO" id="GO:0005524">
    <property type="term" value="F:ATP binding"/>
    <property type="evidence" value="ECO:0007669"/>
    <property type="project" value="UniProtKB-KW"/>
</dbReference>
<keyword evidence="4" id="KW-1003">Cell membrane</keyword>
<dbReference type="PANTHER" id="PTHR43065">
    <property type="entry name" value="SENSOR HISTIDINE KINASE"/>
    <property type="match status" value="1"/>
</dbReference>
<accession>A0A0N7LSE2</accession>
<evidence type="ECO:0000256" key="3">
    <source>
        <dbReference type="ARBA" id="ARBA00012438"/>
    </source>
</evidence>
<feature type="transmembrane region" description="Helical" evidence="14">
    <location>
        <begin position="277"/>
        <end position="295"/>
    </location>
</feature>
<keyword evidence="8" id="KW-0547">Nucleotide-binding</keyword>
<comment type="catalytic activity">
    <reaction evidence="1">
        <text>ATP + protein L-histidine = ADP + protein N-phospho-L-histidine.</text>
        <dbReference type="EC" id="2.7.13.3"/>
    </reaction>
</comment>
<dbReference type="GO" id="GO:0005886">
    <property type="term" value="C:plasma membrane"/>
    <property type="evidence" value="ECO:0007669"/>
    <property type="project" value="UniProtKB-SubCell"/>
</dbReference>
<dbReference type="SMART" id="SM00387">
    <property type="entry name" value="HATPase_c"/>
    <property type="match status" value="1"/>
</dbReference>
<feature type="chain" id="PRO_5006015563" description="histidine kinase" evidence="15">
    <location>
        <begin position="20"/>
        <end position="580"/>
    </location>
</feature>
<evidence type="ECO:0000256" key="9">
    <source>
        <dbReference type="ARBA" id="ARBA00022777"/>
    </source>
</evidence>
<dbReference type="Pfam" id="PF02518">
    <property type="entry name" value="HATPase_c"/>
    <property type="match status" value="1"/>
</dbReference>
<evidence type="ECO:0000313" key="18">
    <source>
        <dbReference type="Proteomes" id="UP000054823"/>
    </source>
</evidence>
<dbReference type="InterPro" id="IPR003594">
    <property type="entry name" value="HATPase_dom"/>
</dbReference>
<gene>
    <name evidence="17" type="primary">dctB_2</name>
    <name evidence="17" type="ORF">SHM7688_02826</name>
</gene>
<evidence type="ECO:0000256" key="13">
    <source>
        <dbReference type="SAM" id="Coils"/>
    </source>
</evidence>
<dbReference type="SUPFAM" id="SSF47384">
    <property type="entry name" value="Homodimeric domain of signal transducing histidine kinase"/>
    <property type="match status" value="1"/>
</dbReference>
<dbReference type="SUPFAM" id="SSF103190">
    <property type="entry name" value="Sensory domain-like"/>
    <property type="match status" value="1"/>
</dbReference>
<evidence type="ECO:0000256" key="14">
    <source>
        <dbReference type="SAM" id="Phobius"/>
    </source>
</evidence>
<dbReference type="Gene3D" id="3.30.450.20">
    <property type="entry name" value="PAS domain"/>
    <property type="match status" value="2"/>
</dbReference>
<dbReference type="SMART" id="SM00388">
    <property type="entry name" value="HisKA"/>
    <property type="match status" value="1"/>
</dbReference>
<dbReference type="Proteomes" id="UP000054823">
    <property type="component" value="Unassembled WGS sequence"/>
</dbReference>
<dbReference type="PROSITE" id="PS50109">
    <property type="entry name" value="HIS_KIN"/>
    <property type="match status" value="1"/>
</dbReference>
<evidence type="ECO:0000256" key="6">
    <source>
        <dbReference type="ARBA" id="ARBA00022679"/>
    </source>
</evidence>
<evidence type="ECO:0000256" key="15">
    <source>
        <dbReference type="SAM" id="SignalP"/>
    </source>
</evidence>
<keyword evidence="12" id="KW-0902">Two-component regulatory system</keyword>
<keyword evidence="14" id="KW-0472">Membrane</keyword>
<dbReference type="InterPro" id="IPR029151">
    <property type="entry name" value="Sensor-like_sf"/>
</dbReference>
<feature type="coiled-coil region" evidence="13">
    <location>
        <begin position="303"/>
        <end position="351"/>
    </location>
</feature>
<evidence type="ECO:0000256" key="10">
    <source>
        <dbReference type="ARBA" id="ARBA00022840"/>
    </source>
</evidence>
<keyword evidence="7 14" id="KW-0812">Transmembrane</keyword>
<dbReference type="InterPro" id="IPR005467">
    <property type="entry name" value="His_kinase_dom"/>
</dbReference>
<dbReference type="EC" id="2.7.13.3" evidence="3"/>
<dbReference type="InterPro" id="IPR017055">
    <property type="entry name" value="Sig_transdc_His_kinase_DctB"/>
</dbReference>
<evidence type="ECO:0000256" key="2">
    <source>
        <dbReference type="ARBA" id="ARBA00004651"/>
    </source>
</evidence>
<keyword evidence="15" id="KW-0732">Signal</keyword>
<dbReference type="InterPro" id="IPR036097">
    <property type="entry name" value="HisK_dim/P_sf"/>
</dbReference>
<name>A0A0N7LSE2_9RHOB</name>
<keyword evidence="10" id="KW-0067">ATP-binding</keyword>
<dbReference type="RefSeq" id="WP_058240940.1">
    <property type="nucleotide sequence ID" value="NZ_CYPW01000027.1"/>
</dbReference>
<evidence type="ECO:0000256" key="12">
    <source>
        <dbReference type="ARBA" id="ARBA00023012"/>
    </source>
</evidence>
<dbReference type="InterPro" id="IPR003661">
    <property type="entry name" value="HisK_dim/P_dom"/>
</dbReference>
<comment type="subcellular location">
    <subcellularLocation>
        <location evidence="2">Cell membrane</location>
        <topology evidence="2">Multi-pass membrane protein</topology>
    </subcellularLocation>
</comment>
<dbReference type="InterPro" id="IPR004358">
    <property type="entry name" value="Sig_transdc_His_kin-like_C"/>
</dbReference>
<feature type="domain" description="Histidine kinase" evidence="16">
    <location>
        <begin position="360"/>
        <end position="572"/>
    </location>
</feature>
<evidence type="ECO:0000256" key="7">
    <source>
        <dbReference type="ARBA" id="ARBA00022692"/>
    </source>
</evidence>
<keyword evidence="9" id="KW-0418">Kinase</keyword>
<keyword evidence="11 14" id="KW-1133">Transmembrane helix</keyword>
<dbReference type="PIRSF" id="PIRSF036431">
    <property type="entry name" value="STHK_DctB"/>
    <property type="match status" value="1"/>
</dbReference>
<evidence type="ECO:0000256" key="4">
    <source>
        <dbReference type="ARBA" id="ARBA00022475"/>
    </source>
</evidence>
<dbReference type="Gene3D" id="3.30.565.10">
    <property type="entry name" value="Histidine kinase-like ATPase, C-terminal domain"/>
    <property type="match status" value="1"/>
</dbReference>
<evidence type="ECO:0000259" key="16">
    <source>
        <dbReference type="PROSITE" id="PS50109"/>
    </source>
</evidence>
<organism evidence="17 18">
    <name type="scientific">Shimia marina</name>
    <dbReference type="NCBI Taxonomy" id="321267"/>
    <lineage>
        <taxon>Bacteria</taxon>
        <taxon>Pseudomonadati</taxon>
        <taxon>Pseudomonadota</taxon>
        <taxon>Alphaproteobacteria</taxon>
        <taxon>Rhodobacterales</taxon>
        <taxon>Roseobacteraceae</taxon>
    </lineage>
</organism>
<keyword evidence="6 17" id="KW-0808">Transferase</keyword>
<evidence type="ECO:0000256" key="1">
    <source>
        <dbReference type="ARBA" id="ARBA00000085"/>
    </source>
</evidence>
<proteinExistence type="predicted"/>
<sequence>MARVSLTVSLLLTLCVGFAVNRAAFQYFSAEELAKAEGQLSLYRSTVIAELEQHSHLTHVLAQDSYVVDALAGQSTFVLNARLKDFSDKAGLDAIYLMTAEGITIAASNFDTPTSFVGQVYAFRPYFQNALRGEQGRLYAIGATTGLPGFFLADPVFAGADVRGVVALKKSFSGLEDSWRRAGEQVILANAQGVVLLASDPDWLYRTLTPLDAEQKAAIRAARQFPGQPLDPLSWQKTSPDRAEILGEERLHLLAQDLPDGWQLHYFASDEQAVTRSWLATAVVVVLAGILLIVFQVQRARRIGRALRRSEQEEAQLRQANAQLAVEVAERKTAEARLKSTQKELAQASRLAALGQLSASVTHELGQPIAAMRNHLAAAEMNPKGAERLGSNIAGLVTRMEGITRQLKFFATSGHEGFEVFELRAAVEAGLELVAPNIEAGEISVQCVWPQEVLRVRGNRLRIEQVVTNILRNACDAMEDMAQAELHIHVFAKENCAVFSVADTGHGLAGAALQDLQEPFVTTRESGRGMGLGLAISATIVKDHGGDMQAWDRRHEAQEGGAIFEVRLPLAGAGHGLDRM</sequence>
<dbReference type="Gene3D" id="1.10.287.130">
    <property type="match status" value="1"/>
</dbReference>
<dbReference type="AlphaFoldDB" id="A0A0N7LSE2"/>
<dbReference type="EMBL" id="CYPW01000027">
    <property type="protein sequence ID" value="CUH53372.1"/>
    <property type="molecule type" value="Genomic_DNA"/>
</dbReference>
<evidence type="ECO:0000313" key="17">
    <source>
        <dbReference type="EMBL" id="CUH53372.1"/>
    </source>
</evidence>
<reference evidence="17 18" key="1">
    <citation type="submission" date="2015-09" db="EMBL/GenBank/DDBJ databases">
        <authorList>
            <consortium name="Swine Surveillance"/>
        </authorList>
    </citation>
    <scope>NUCLEOTIDE SEQUENCE [LARGE SCALE GENOMIC DNA]</scope>
    <source>
        <strain evidence="17 18">CECT 7688</strain>
    </source>
</reference>
<evidence type="ECO:0000256" key="8">
    <source>
        <dbReference type="ARBA" id="ARBA00022741"/>
    </source>
</evidence>
<evidence type="ECO:0000256" key="11">
    <source>
        <dbReference type="ARBA" id="ARBA00022989"/>
    </source>
</evidence>
<dbReference type="GO" id="GO:0000155">
    <property type="term" value="F:phosphorelay sensor kinase activity"/>
    <property type="evidence" value="ECO:0007669"/>
    <property type="project" value="InterPro"/>
</dbReference>
<dbReference type="Gene3D" id="6.10.250.3020">
    <property type="match status" value="1"/>
</dbReference>
<dbReference type="InterPro" id="IPR036890">
    <property type="entry name" value="HATPase_C_sf"/>
</dbReference>
<dbReference type="OrthoDB" id="7568856at2"/>
<dbReference type="CDD" id="cd00082">
    <property type="entry name" value="HisKA"/>
    <property type="match status" value="1"/>
</dbReference>
<dbReference type="STRING" id="321267.SHM7688_02826"/>
<evidence type="ECO:0000256" key="5">
    <source>
        <dbReference type="ARBA" id="ARBA00022553"/>
    </source>
</evidence>
<protein>
    <recommendedName>
        <fullName evidence="3">histidine kinase</fullName>
        <ecNumber evidence="3">2.7.13.3</ecNumber>
    </recommendedName>
</protein>